<dbReference type="Pfam" id="PF03588">
    <property type="entry name" value="Leu_Phe_trans"/>
    <property type="match status" value="1"/>
</dbReference>
<dbReference type="RefSeq" id="WP_223579376.1">
    <property type="nucleotide sequence ID" value="NZ_BAABFU010000003.1"/>
</dbReference>
<evidence type="ECO:0000313" key="6">
    <source>
        <dbReference type="Proteomes" id="UP001501294"/>
    </source>
</evidence>
<dbReference type="InterPro" id="IPR004616">
    <property type="entry name" value="Leu/Phe-tRNA_Trfase"/>
</dbReference>
<organism evidence="5 6">
    <name type="scientific">Kangiella taiwanensis</name>
    <dbReference type="NCBI Taxonomy" id="1079179"/>
    <lineage>
        <taxon>Bacteria</taxon>
        <taxon>Pseudomonadati</taxon>
        <taxon>Pseudomonadota</taxon>
        <taxon>Gammaproteobacteria</taxon>
        <taxon>Kangiellales</taxon>
        <taxon>Kangiellaceae</taxon>
        <taxon>Kangiella</taxon>
    </lineage>
</organism>
<keyword evidence="2 4" id="KW-0808">Transferase</keyword>
<keyword evidence="1 4" id="KW-0963">Cytoplasm</keyword>
<dbReference type="Gene3D" id="3.30.70.3550">
    <property type="entry name" value="Leucyl/phenylalanyl-tRNA-protein transferase, N-terminal domain"/>
    <property type="match status" value="1"/>
</dbReference>
<comment type="subcellular location">
    <subcellularLocation>
        <location evidence="4">Cytoplasm</location>
    </subcellularLocation>
</comment>
<evidence type="ECO:0000313" key="5">
    <source>
        <dbReference type="EMBL" id="GAA4352788.1"/>
    </source>
</evidence>
<dbReference type="GO" id="GO:0016740">
    <property type="term" value="F:transferase activity"/>
    <property type="evidence" value="ECO:0007669"/>
    <property type="project" value="UniProtKB-KW"/>
</dbReference>
<evidence type="ECO:0000256" key="3">
    <source>
        <dbReference type="ARBA" id="ARBA00023315"/>
    </source>
</evidence>
<dbReference type="PANTHER" id="PTHR30098">
    <property type="entry name" value="LEUCYL/PHENYLALANYL-TRNA--PROTEIN TRANSFERASE"/>
    <property type="match status" value="1"/>
</dbReference>
<accession>A0ABP8I7Q7</accession>
<proteinExistence type="inferred from homology"/>
<reference evidence="6" key="1">
    <citation type="journal article" date="2019" name="Int. J. Syst. Evol. Microbiol.">
        <title>The Global Catalogue of Microorganisms (GCM) 10K type strain sequencing project: providing services to taxonomists for standard genome sequencing and annotation.</title>
        <authorList>
            <consortium name="The Broad Institute Genomics Platform"/>
            <consortium name="The Broad Institute Genome Sequencing Center for Infectious Disease"/>
            <person name="Wu L."/>
            <person name="Ma J."/>
        </authorList>
    </citation>
    <scope>NUCLEOTIDE SEQUENCE [LARGE SCALE GENOMIC DNA]</scope>
    <source>
        <strain evidence="6">JCM 17727</strain>
    </source>
</reference>
<dbReference type="PANTHER" id="PTHR30098:SF2">
    <property type="entry name" value="LEUCYL_PHENYLALANYL-TRNA--PROTEIN TRANSFERASE"/>
    <property type="match status" value="1"/>
</dbReference>
<evidence type="ECO:0000256" key="1">
    <source>
        <dbReference type="ARBA" id="ARBA00022490"/>
    </source>
</evidence>
<comment type="catalytic activity">
    <reaction evidence="4">
        <text>L-phenylalanyl-tRNA(Phe) + an N-terminal L-alpha-aminoacyl-[protein] = an N-terminal L-phenylalanyl-L-alpha-aminoacyl-[protein] + tRNA(Phe)</text>
        <dbReference type="Rhea" id="RHEA:43632"/>
        <dbReference type="Rhea" id="RHEA-COMP:9668"/>
        <dbReference type="Rhea" id="RHEA-COMP:9699"/>
        <dbReference type="Rhea" id="RHEA-COMP:10636"/>
        <dbReference type="Rhea" id="RHEA-COMP:10637"/>
        <dbReference type="ChEBI" id="CHEBI:78442"/>
        <dbReference type="ChEBI" id="CHEBI:78531"/>
        <dbReference type="ChEBI" id="CHEBI:78597"/>
        <dbReference type="ChEBI" id="CHEBI:83561"/>
        <dbReference type="EC" id="2.3.2.6"/>
    </reaction>
</comment>
<dbReference type="Gene3D" id="3.40.630.70">
    <property type="entry name" value="Leucyl/phenylalanyl-tRNA-protein transferase, C-terminal domain"/>
    <property type="match status" value="1"/>
</dbReference>
<protein>
    <recommendedName>
        <fullName evidence="4">Leucyl/phenylalanyl-tRNA--protein transferase</fullName>
        <ecNumber evidence="4">2.3.2.6</ecNumber>
    </recommendedName>
    <alternativeName>
        <fullName evidence="4">L/F-transferase</fullName>
    </alternativeName>
    <alternativeName>
        <fullName evidence="4">Leucyltransferase</fullName>
    </alternativeName>
    <alternativeName>
        <fullName evidence="4">Phenyalanyltransferase</fullName>
    </alternativeName>
</protein>
<keyword evidence="6" id="KW-1185">Reference proteome</keyword>
<evidence type="ECO:0000256" key="2">
    <source>
        <dbReference type="ARBA" id="ARBA00022679"/>
    </source>
</evidence>
<sequence>MSQEIFLLDQSEKFPPPYLAQENPNGLLAVGGDLSQSRLIEAYKNGIFPWYCEGEPILWWSPDPRCVFLLDNIHISRSMKRALKKSTYTVTLNQSFENVIEGCAAPRAKEAETWILPEMKEAYLQLYKSGYAHSVEVWHNDRLAGGLYGVSLGRFFFGESMFSTEPNASKFALIYLSHYLKQQGFLLLDSQVGNPHLYRMGAIDLPRQEFLALIEKHIDWQQPQQVWQPKTLEDWS</sequence>
<comment type="function">
    <text evidence="4">Functions in the N-end rule pathway of protein degradation where it conjugates Leu, Phe and, less efficiently, Met from aminoacyl-tRNAs to the N-termini of proteins containing an N-terminal arginine or lysine.</text>
</comment>
<keyword evidence="3 4" id="KW-0012">Acyltransferase</keyword>
<comment type="catalytic activity">
    <reaction evidence="4">
        <text>N-terminal L-lysyl-[protein] + L-leucyl-tRNA(Leu) = N-terminal L-leucyl-L-lysyl-[protein] + tRNA(Leu) + H(+)</text>
        <dbReference type="Rhea" id="RHEA:12340"/>
        <dbReference type="Rhea" id="RHEA-COMP:9613"/>
        <dbReference type="Rhea" id="RHEA-COMP:9622"/>
        <dbReference type="Rhea" id="RHEA-COMP:12670"/>
        <dbReference type="Rhea" id="RHEA-COMP:12671"/>
        <dbReference type="ChEBI" id="CHEBI:15378"/>
        <dbReference type="ChEBI" id="CHEBI:65249"/>
        <dbReference type="ChEBI" id="CHEBI:78442"/>
        <dbReference type="ChEBI" id="CHEBI:78494"/>
        <dbReference type="ChEBI" id="CHEBI:133043"/>
        <dbReference type="EC" id="2.3.2.6"/>
    </reaction>
</comment>
<dbReference type="InterPro" id="IPR016181">
    <property type="entry name" value="Acyl_CoA_acyltransferase"/>
</dbReference>
<comment type="catalytic activity">
    <reaction evidence="4">
        <text>N-terminal L-arginyl-[protein] + L-leucyl-tRNA(Leu) = N-terminal L-leucyl-L-arginyl-[protein] + tRNA(Leu) + H(+)</text>
        <dbReference type="Rhea" id="RHEA:50416"/>
        <dbReference type="Rhea" id="RHEA-COMP:9613"/>
        <dbReference type="Rhea" id="RHEA-COMP:9622"/>
        <dbReference type="Rhea" id="RHEA-COMP:12672"/>
        <dbReference type="Rhea" id="RHEA-COMP:12673"/>
        <dbReference type="ChEBI" id="CHEBI:15378"/>
        <dbReference type="ChEBI" id="CHEBI:64719"/>
        <dbReference type="ChEBI" id="CHEBI:78442"/>
        <dbReference type="ChEBI" id="CHEBI:78494"/>
        <dbReference type="ChEBI" id="CHEBI:133044"/>
        <dbReference type="EC" id="2.3.2.6"/>
    </reaction>
</comment>
<dbReference type="EMBL" id="BAABFU010000003">
    <property type="protein sequence ID" value="GAA4352788.1"/>
    <property type="molecule type" value="Genomic_DNA"/>
</dbReference>
<comment type="caution">
    <text evidence="5">The sequence shown here is derived from an EMBL/GenBank/DDBJ whole genome shotgun (WGS) entry which is preliminary data.</text>
</comment>
<evidence type="ECO:0000256" key="4">
    <source>
        <dbReference type="HAMAP-Rule" id="MF_00688"/>
    </source>
</evidence>
<dbReference type="HAMAP" id="MF_00688">
    <property type="entry name" value="Leu_Phe_trans"/>
    <property type="match status" value="1"/>
</dbReference>
<gene>
    <name evidence="4 5" type="primary">aat</name>
    <name evidence="5" type="ORF">GCM10023150_20720</name>
</gene>
<dbReference type="InterPro" id="IPR042221">
    <property type="entry name" value="Leu/Phe-tRNA_Trfase_N"/>
</dbReference>
<dbReference type="NCBIfam" id="TIGR00667">
    <property type="entry name" value="aat"/>
    <property type="match status" value="1"/>
</dbReference>
<dbReference type="EC" id="2.3.2.6" evidence="4"/>
<comment type="similarity">
    <text evidence="4">Belongs to the L/F-transferase family.</text>
</comment>
<dbReference type="InterPro" id="IPR042203">
    <property type="entry name" value="Leu/Phe-tRNA_Trfase_C"/>
</dbReference>
<dbReference type="Proteomes" id="UP001501294">
    <property type="component" value="Unassembled WGS sequence"/>
</dbReference>
<dbReference type="SUPFAM" id="SSF55729">
    <property type="entry name" value="Acyl-CoA N-acyltransferases (Nat)"/>
    <property type="match status" value="1"/>
</dbReference>
<name>A0ABP8I7Q7_9GAMM</name>